<sequence>MARTQYLDRAKPAFLDSTDAPQIRNMQPSIAPQKNPLNSRRVSFARTTEVIP</sequence>
<organism evidence="2 3">
    <name type="scientific">Trichinella murrelli</name>
    <dbReference type="NCBI Taxonomy" id="144512"/>
    <lineage>
        <taxon>Eukaryota</taxon>
        <taxon>Metazoa</taxon>
        <taxon>Ecdysozoa</taxon>
        <taxon>Nematoda</taxon>
        <taxon>Enoplea</taxon>
        <taxon>Dorylaimia</taxon>
        <taxon>Trichinellida</taxon>
        <taxon>Trichinellidae</taxon>
        <taxon>Trichinella</taxon>
    </lineage>
</organism>
<keyword evidence="3" id="KW-1185">Reference proteome</keyword>
<accession>A0A0V0UH78</accession>
<dbReference type="EMBL" id="JYDJ01000003">
    <property type="protein sequence ID" value="KRX50774.1"/>
    <property type="molecule type" value="Genomic_DNA"/>
</dbReference>
<evidence type="ECO:0000313" key="2">
    <source>
        <dbReference type="EMBL" id="KRX50774.1"/>
    </source>
</evidence>
<evidence type="ECO:0000256" key="1">
    <source>
        <dbReference type="SAM" id="MobiDB-lite"/>
    </source>
</evidence>
<comment type="caution">
    <text evidence="2">The sequence shown here is derived from an EMBL/GenBank/DDBJ whole genome shotgun (WGS) entry which is preliminary data.</text>
</comment>
<reference evidence="2 3" key="1">
    <citation type="submission" date="2015-01" db="EMBL/GenBank/DDBJ databases">
        <title>Evolution of Trichinella species and genotypes.</title>
        <authorList>
            <person name="Korhonen P.K."/>
            <person name="Edoardo P."/>
            <person name="Giuseppe L.R."/>
            <person name="Gasser R.B."/>
        </authorList>
    </citation>
    <scope>NUCLEOTIDE SEQUENCE [LARGE SCALE GENOMIC DNA]</scope>
    <source>
        <strain evidence="2">ISS417</strain>
    </source>
</reference>
<protein>
    <submittedName>
        <fullName evidence="2">Uncharacterized protein</fullName>
    </submittedName>
</protein>
<gene>
    <name evidence="2" type="ORF">T05_11090</name>
</gene>
<dbReference type="AlphaFoldDB" id="A0A0V0UH78"/>
<feature type="region of interest" description="Disordered" evidence="1">
    <location>
        <begin position="27"/>
        <end position="52"/>
    </location>
</feature>
<dbReference type="Proteomes" id="UP000055048">
    <property type="component" value="Unassembled WGS sequence"/>
</dbReference>
<proteinExistence type="predicted"/>
<feature type="compositionally biased region" description="Polar residues" evidence="1">
    <location>
        <begin position="27"/>
        <end position="41"/>
    </location>
</feature>
<evidence type="ECO:0000313" key="3">
    <source>
        <dbReference type="Proteomes" id="UP000055048"/>
    </source>
</evidence>
<name>A0A0V0UH78_9BILA</name>